<gene>
    <name evidence="2" type="ORF">TKK_000208</name>
</gene>
<dbReference type="EMBL" id="JBJJXI010000002">
    <property type="protein sequence ID" value="KAL3407983.1"/>
    <property type="molecule type" value="Genomic_DNA"/>
</dbReference>
<evidence type="ECO:0000256" key="1">
    <source>
        <dbReference type="SAM" id="Phobius"/>
    </source>
</evidence>
<keyword evidence="1" id="KW-1133">Transmembrane helix</keyword>
<accession>A0ABD2XVV9</accession>
<organism evidence="2 3">
    <name type="scientific">Trichogramma kaykai</name>
    <dbReference type="NCBI Taxonomy" id="54128"/>
    <lineage>
        <taxon>Eukaryota</taxon>
        <taxon>Metazoa</taxon>
        <taxon>Ecdysozoa</taxon>
        <taxon>Arthropoda</taxon>
        <taxon>Hexapoda</taxon>
        <taxon>Insecta</taxon>
        <taxon>Pterygota</taxon>
        <taxon>Neoptera</taxon>
        <taxon>Endopterygota</taxon>
        <taxon>Hymenoptera</taxon>
        <taxon>Apocrita</taxon>
        <taxon>Proctotrupomorpha</taxon>
        <taxon>Chalcidoidea</taxon>
        <taxon>Trichogrammatidae</taxon>
        <taxon>Trichogramma</taxon>
    </lineage>
</organism>
<reference evidence="2 3" key="1">
    <citation type="journal article" date="2024" name="bioRxiv">
        <title>A reference genome for Trichogramma kaykai: A tiny desert-dwelling parasitoid wasp with competing sex-ratio distorters.</title>
        <authorList>
            <person name="Culotta J."/>
            <person name="Lindsey A.R."/>
        </authorList>
    </citation>
    <scope>NUCLEOTIDE SEQUENCE [LARGE SCALE GENOMIC DNA]</scope>
    <source>
        <strain evidence="2 3">KSX58</strain>
    </source>
</reference>
<feature type="transmembrane region" description="Helical" evidence="1">
    <location>
        <begin position="84"/>
        <end position="101"/>
    </location>
</feature>
<evidence type="ECO:0000313" key="2">
    <source>
        <dbReference type="EMBL" id="KAL3407983.1"/>
    </source>
</evidence>
<dbReference type="Proteomes" id="UP001627154">
    <property type="component" value="Unassembled WGS sequence"/>
</dbReference>
<feature type="transmembrane region" description="Helical" evidence="1">
    <location>
        <begin position="51"/>
        <end position="72"/>
    </location>
</feature>
<evidence type="ECO:0000313" key="3">
    <source>
        <dbReference type="Proteomes" id="UP001627154"/>
    </source>
</evidence>
<proteinExistence type="predicted"/>
<dbReference type="AlphaFoldDB" id="A0ABD2XVV9"/>
<keyword evidence="1" id="KW-0812">Transmembrane</keyword>
<comment type="caution">
    <text evidence="2">The sequence shown here is derived from an EMBL/GenBank/DDBJ whole genome shotgun (WGS) entry which is preliminary data.</text>
</comment>
<sequence>MLKKLFVFNDLPEIPGLEELDVNYYAGSKIFYVITLIWPGQNRLLQYFGRFVIALNFSFVMTLQLLTAYNALHPPINWEFTIQNLFELSFVSMISSMYYIFCSMEQEVRAFTLMTVNYWNSITEPDQKDFIKSMSQFHCKITIVVRGLMINF</sequence>
<name>A0ABD2XVV9_9HYME</name>
<protein>
    <recommendedName>
        <fullName evidence="4">Odorant receptor</fullName>
    </recommendedName>
</protein>
<evidence type="ECO:0008006" key="4">
    <source>
        <dbReference type="Google" id="ProtNLM"/>
    </source>
</evidence>
<keyword evidence="1" id="KW-0472">Membrane</keyword>
<keyword evidence="3" id="KW-1185">Reference proteome</keyword>